<evidence type="ECO:0000313" key="3">
    <source>
        <dbReference type="WBParaSite" id="jg17985"/>
    </source>
</evidence>
<accession>A0A915DAW6</accession>
<dbReference type="AlphaFoldDB" id="A0A915DAW6"/>
<feature type="compositionally biased region" description="Basic and acidic residues" evidence="1">
    <location>
        <begin position="47"/>
        <end position="60"/>
    </location>
</feature>
<evidence type="ECO:0000256" key="1">
    <source>
        <dbReference type="SAM" id="MobiDB-lite"/>
    </source>
</evidence>
<organism evidence="2 3">
    <name type="scientific">Ditylenchus dipsaci</name>
    <dbReference type="NCBI Taxonomy" id="166011"/>
    <lineage>
        <taxon>Eukaryota</taxon>
        <taxon>Metazoa</taxon>
        <taxon>Ecdysozoa</taxon>
        <taxon>Nematoda</taxon>
        <taxon>Chromadorea</taxon>
        <taxon>Rhabditida</taxon>
        <taxon>Tylenchina</taxon>
        <taxon>Tylenchomorpha</taxon>
        <taxon>Sphaerularioidea</taxon>
        <taxon>Anguinidae</taxon>
        <taxon>Anguininae</taxon>
        <taxon>Ditylenchus</taxon>
    </lineage>
</organism>
<proteinExistence type="predicted"/>
<name>A0A915DAW6_9BILA</name>
<keyword evidence="2" id="KW-1185">Reference proteome</keyword>
<dbReference type="Proteomes" id="UP000887574">
    <property type="component" value="Unplaced"/>
</dbReference>
<evidence type="ECO:0000313" key="2">
    <source>
        <dbReference type="Proteomes" id="UP000887574"/>
    </source>
</evidence>
<sequence>MALLSSSMKFRSYSRLKSPGGSMVKGGRSTAISARRSRPPLLSFQCERSRDPGEDFERLPADLLPTTFDH</sequence>
<protein>
    <submittedName>
        <fullName evidence="3">Uncharacterized protein</fullName>
    </submittedName>
</protein>
<feature type="region of interest" description="Disordered" evidence="1">
    <location>
        <begin position="15"/>
        <end position="70"/>
    </location>
</feature>
<dbReference type="WBParaSite" id="jg17985">
    <property type="protein sequence ID" value="jg17985"/>
    <property type="gene ID" value="jg17985"/>
</dbReference>
<reference evidence="3" key="1">
    <citation type="submission" date="2022-11" db="UniProtKB">
        <authorList>
            <consortium name="WormBaseParasite"/>
        </authorList>
    </citation>
    <scope>IDENTIFICATION</scope>
</reference>